<evidence type="ECO:0008006" key="4">
    <source>
        <dbReference type="Google" id="ProtNLM"/>
    </source>
</evidence>
<accession>A0ABV8CWC0</accession>
<keyword evidence="1" id="KW-0175">Coiled coil</keyword>
<evidence type="ECO:0000313" key="3">
    <source>
        <dbReference type="Proteomes" id="UP001595807"/>
    </source>
</evidence>
<dbReference type="Proteomes" id="UP001595807">
    <property type="component" value="Unassembled WGS sequence"/>
</dbReference>
<evidence type="ECO:0000256" key="1">
    <source>
        <dbReference type="SAM" id="Coils"/>
    </source>
</evidence>
<feature type="coiled-coil region" evidence="1">
    <location>
        <begin position="5"/>
        <end position="32"/>
    </location>
</feature>
<reference evidence="3" key="1">
    <citation type="journal article" date="2019" name="Int. J. Syst. Evol. Microbiol.">
        <title>The Global Catalogue of Microorganisms (GCM) 10K type strain sequencing project: providing services to taxonomists for standard genome sequencing and annotation.</title>
        <authorList>
            <consortium name="The Broad Institute Genomics Platform"/>
            <consortium name="The Broad Institute Genome Sequencing Center for Infectious Disease"/>
            <person name="Wu L."/>
            <person name="Ma J."/>
        </authorList>
    </citation>
    <scope>NUCLEOTIDE SEQUENCE [LARGE SCALE GENOMIC DNA]</scope>
    <source>
        <strain evidence="3">CCUG 67170</strain>
    </source>
</reference>
<dbReference type="RefSeq" id="WP_380426561.1">
    <property type="nucleotide sequence ID" value="NZ_JBHRZV010000049.1"/>
</dbReference>
<organism evidence="2 3">
    <name type="scientific">Streptococcus caprae</name>
    <dbReference type="NCBI Taxonomy" id="1640501"/>
    <lineage>
        <taxon>Bacteria</taxon>
        <taxon>Bacillati</taxon>
        <taxon>Bacillota</taxon>
        <taxon>Bacilli</taxon>
        <taxon>Lactobacillales</taxon>
        <taxon>Streptococcaceae</taxon>
        <taxon>Streptococcus</taxon>
    </lineage>
</organism>
<keyword evidence="3" id="KW-1185">Reference proteome</keyword>
<comment type="caution">
    <text evidence="2">The sequence shown here is derived from an EMBL/GenBank/DDBJ whole genome shotgun (WGS) entry which is preliminary data.</text>
</comment>
<protein>
    <recommendedName>
        <fullName evidence="4">Flagellar FliJ protein</fullName>
    </recommendedName>
</protein>
<dbReference type="EMBL" id="JBHRZV010000049">
    <property type="protein sequence ID" value="MFC3928213.1"/>
    <property type="molecule type" value="Genomic_DNA"/>
</dbReference>
<name>A0ABV8CWC0_9STRE</name>
<proteinExistence type="predicted"/>
<gene>
    <name evidence="2" type="ORF">ACFORF_06475</name>
</gene>
<evidence type="ECO:0000313" key="2">
    <source>
        <dbReference type="EMBL" id="MFC3928213.1"/>
    </source>
</evidence>
<sequence>MGKKFDAAHEALKKAERELEDLEVQHVKQVYQFEQRFMLLEDKKRFLENLIREKSDAVMAHLQRSIADVSEQLTVHHQMTSQFMNETEDQYRHYKRQLDDEFEYFEDNYRREHQRKIDRVTLAKRQRDLAFQEDIDDRKRDLY</sequence>